<comment type="catalytic activity">
    <reaction evidence="1">
        <text>Hydrolyzes the link between N-acetylmuramoyl residues and L-amino acid residues in certain cell-wall glycopeptides.</text>
        <dbReference type="EC" id="3.5.1.28"/>
    </reaction>
</comment>
<dbReference type="OrthoDB" id="9806267at2"/>
<dbReference type="Gene3D" id="3.40.630.40">
    <property type="entry name" value="Zn-dependent exopeptidases"/>
    <property type="match status" value="1"/>
</dbReference>
<evidence type="ECO:0000256" key="2">
    <source>
        <dbReference type="ARBA" id="ARBA00011901"/>
    </source>
</evidence>
<feature type="signal peptide" evidence="4">
    <location>
        <begin position="1"/>
        <end position="20"/>
    </location>
</feature>
<dbReference type="PANTHER" id="PTHR30404">
    <property type="entry name" value="N-ACETYLMURAMOYL-L-ALANINE AMIDASE"/>
    <property type="match status" value="1"/>
</dbReference>
<evidence type="ECO:0000256" key="1">
    <source>
        <dbReference type="ARBA" id="ARBA00001561"/>
    </source>
</evidence>
<feature type="chain" id="PRO_5011006187" description="N-acetylmuramoyl-L-alanine amidase" evidence="4">
    <location>
        <begin position="21"/>
        <end position="429"/>
    </location>
</feature>
<dbReference type="Gene3D" id="2.60.40.3500">
    <property type="match status" value="1"/>
</dbReference>
<dbReference type="SUPFAM" id="SSF53187">
    <property type="entry name" value="Zn-dependent exopeptidases"/>
    <property type="match status" value="1"/>
</dbReference>
<dbReference type="CDD" id="cd02696">
    <property type="entry name" value="MurNAc-LAA"/>
    <property type="match status" value="1"/>
</dbReference>
<dbReference type="InterPro" id="IPR002508">
    <property type="entry name" value="MurNAc-LAA_cat"/>
</dbReference>
<gene>
    <name evidence="6" type="primary">amiC_1</name>
    <name evidence="6" type="ORF">PAM7066_00293</name>
</gene>
<proteinExistence type="predicted"/>
<keyword evidence="3 6" id="KW-0378">Hydrolase</keyword>
<dbReference type="Proteomes" id="UP000193870">
    <property type="component" value="Unassembled WGS sequence"/>
</dbReference>
<evidence type="ECO:0000259" key="5">
    <source>
        <dbReference type="SMART" id="SM00646"/>
    </source>
</evidence>
<dbReference type="EMBL" id="FWFV01000001">
    <property type="protein sequence ID" value="SLN14897.1"/>
    <property type="molecule type" value="Genomic_DNA"/>
</dbReference>
<accession>A0A1Y5RDJ2</accession>
<evidence type="ECO:0000313" key="6">
    <source>
        <dbReference type="EMBL" id="SLN14897.1"/>
    </source>
</evidence>
<evidence type="ECO:0000256" key="3">
    <source>
        <dbReference type="ARBA" id="ARBA00022801"/>
    </source>
</evidence>
<evidence type="ECO:0000256" key="4">
    <source>
        <dbReference type="SAM" id="SignalP"/>
    </source>
</evidence>
<feature type="domain" description="MurNAc-LAA" evidence="5">
    <location>
        <begin position="259"/>
        <end position="414"/>
    </location>
</feature>
<sequence>MEFRRLAIGLIVAACLGAPAVTQDFTADDWNGGAPAPPSDVPAPSSGLTALARIDTDQSRIEDFGANLHVELALSQPVPWRVFTLDAPRRLVIDFSEVDFTGAELANLHASDHVQGLYRGRFREGWSRLVVELANPLRIETAGLVTTGVEGAVLKLQLAPTTAERFSAEAGVPEGAAFALPSPENVPVPSLRQSGDRPLRVTLDPGHGGFDPGAEADGIKEADLVLTFAKELSEVLEGHGMKVSLTREDDRFVPLPRRVSLARRAEADVFLSLHADALEDGLASGATVYTLSEDASDDASRMLAERMDHGDLLIGVETGVADDAVASVLLDMVRRETGPRSEALGDEIVAGLAQATGDLHKRPRLKADFSVLRAADIPSVLIELGFMSSSSDRARLTDPVWRTRAADGIRVGLQTWARRDALEAQRLMQ</sequence>
<evidence type="ECO:0000313" key="7">
    <source>
        <dbReference type="Proteomes" id="UP000193870"/>
    </source>
</evidence>
<dbReference type="AlphaFoldDB" id="A0A1Y5RDJ2"/>
<dbReference type="GO" id="GO:0030288">
    <property type="term" value="C:outer membrane-bounded periplasmic space"/>
    <property type="evidence" value="ECO:0007669"/>
    <property type="project" value="TreeGrafter"/>
</dbReference>
<dbReference type="GO" id="GO:0009253">
    <property type="term" value="P:peptidoglycan catabolic process"/>
    <property type="evidence" value="ECO:0007669"/>
    <property type="project" value="InterPro"/>
</dbReference>
<dbReference type="SMART" id="SM00646">
    <property type="entry name" value="Ami_3"/>
    <property type="match status" value="1"/>
</dbReference>
<dbReference type="EC" id="3.5.1.28" evidence="2"/>
<organism evidence="6 7">
    <name type="scientific">Palleronia marisminoris</name>
    <dbReference type="NCBI Taxonomy" id="315423"/>
    <lineage>
        <taxon>Bacteria</taxon>
        <taxon>Pseudomonadati</taxon>
        <taxon>Pseudomonadota</taxon>
        <taxon>Alphaproteobacteria</taxon>
        <taxon>Rhodobacterales</taxon>
        <taxon>Roseobacteraceae</taxon>
        <taxon>Palleronia</taxon>
    </lineage>
</organism>
<dbReference type="InterPro" id="IPR021731">
    <property type="entry name" value="AMIN_dom"/>
</dbReference>
<name>A0A1Y5RDJ2_9RHOB</name>
<dbReference type="Pfam" id="PF01520">
    <property type="entry name" value="Amidase_3"/>
    <property type="match status" value="1"/>
</dbReference>
<dbReference type="STRING" id="315423.SAMN04488020_101292"/>
<keyword evidence="7" id="KW-1185">Reference proteome</keyword>
<dbReference type="GO" id="GO:0008745">
    <property type="term" value="F:N-acetylmuramoyl-L-alanine amidase activity"/>
    <property type="evidence" value="ECO:0007669"/>
    <property type="project" value="UniProtKB-EC"/>
</dbReference>
<keyword evidence="4" id="KW-0732">Signal</keyword>
<reference evidence="6 7" key="1">
    <citation type="submission" date="2017-03" db="EMBL/GenBank/DDBJ databases">
        <authorList>
            <person name="Afonso C.L."/>
            <person name="Miller P.J."/>
            <person name="Scott M.A."/>
            <person name="Spackman E."/>
            <person name="Goraichik I."/>
            <person name="Dimitrov K.M."/>
            <person name="Suarez D.L."/>
            <person name="Swayne D.E."/>
        </authorList>
    </citation>
    <scope>NUCLEOTIDE SEQUENCE [LARGE SCALE GENOMIC DNA]</scope>
    <source>
        <strain evidence="6 7">CECT 7066</strain>
    </source>
</reference>
<dbReference type="PANTHER" id="PTHR30404:SF0">
    <property type="entry name" value="N-ACETYLMURAMOYL-L-ALANINE AMIDASE AMIC"/>
    <property type="match status" value="1"/>
</dbReference>
<protein>
    <recommendedName>
        <fullName evidence="2">N-acetylmuramoyl-L-alanine amidase</fullName>
        <ecNumber evidence="2">3.5.1.28</ecNumber>
    </recommendedName>
</protein>
<dbReference type="RefSeq" id="WP_085852776.1">
    <property type="nucleotide sequence ID" value="NZ_FOPF01000001.1"/>
</dbReference>
<dbReference type="Pfam" id="PF11741">
    <property type="entry name" value="AMIN"/>
    <property type="match status" value="1"/>
</dbReference>
<dbReference type="InterPro" id="IPR050695">
    <property type="entry name" value="N-acetylmuramoyl_amidase_3"/>
</dbReference>